<dbReference type="GO" id="GO:0016020">
    <property type="term" value="C:membrane"/>
    <property type="evidence" value="ECO:0007669"/>
    <property type="project" value="UniProtKB-SubCell"/>
</dbReference>
<evidence type="ECO:0000256" key="3">
    <source>
        <dbReference type="ARBA" id="ARBA00022989"/>
    </source>
</evidence>
<evidence type="ECO:0000256" key="5">
    <source>
        <dbReference type="SAM" id="MobiDB-lite"/>
    </source>
</evidence>
<dbReference type="InterPro" id="IPR013525">
    <property type="entry name" value="ABC2_TM"/>
</dbReference>
<feature type="compositionally biased region" description="Polar residues" evidence="5">
    <location>
        <begin position="646"/>
        <end position="676"/>
    </location>
</feature>
<proteinExistence type="predicted"/>
<dbReference type="AlphaFoldDB" id="A0A1I5Y305"/>
<comment type="subcellular location">
    <subcellularLocation>
        <location evidence="1">Membrane</location>
        <topology evidence="1">Multi-pass membrane protein</topology>
    </subcellularLocation>
</comment>
<name>A0A1I5Y305_9LACT</name>
<dbReference type="InterPro" id="IPR051328">
    <property type="entry name" value="T7SS_ABC-Transporter"/>
</dbReference>
<dbReference type="RefSeq" id="WP_092480783.1">
    <property type="nucleotide sequence ID" value="NZ_FOXW01000006.1"/>
</dbReference>
<dbReference type="EMBL" id="FOXW01000006">
    <property type="protein sequence ID" value="SFQ38583.1"/>
    <property type="molecule type" value="Genomic_DNA"/>
</dbReference>
<dbReference type="Proteomes" id="UP000199136">
    <property type="component" value="Unassembled WGS sequence"/>
</dbReference>
<keyword evidence="9" id="KW-1185">Reference proteome</keyword>
<dbReference type="SUPFAM" id="SSF58104">
    <property type="entry name" value="Methyl-accepting chemotaxis protein (MCP) signaling domain"/>
    <property type="match status" value="1"/>
</dbReference>
<dbReference type="InterPro" id="IPR017500">
    <property type="entry name" value="Phage_infect_YhgE_N"/>
</dbReference>
<dbReference type="STRING" id="82801.SAMN04488506_1748"/>
<evidence type="ECO:0000259" key="7">
    <source>
        <dbReference type="Pfam" id="PF12698"/>
    </source>
</evidence>
<dbReference type="OrthoDB" id="9811483at2"/>
<reference evidence="8 9" key="1">
    <citation type="submission" date="2016-10" db="EMBL/GenBank/DDBJ databases">
        <authorList>
            <person name="de Groot N.N."/>
        </authorList>
    </citation>
    <scope>NUCLEOTIDE SEQUENCE [LARGE SCALE GENOMIC DNA]</scope>
    <source>
        <strain evidence="8 9">DSM 20581</strain>
    </source>
</reference>
<sequence>MIKKEWKFIAQHKFLIIVLSVIALIPALYNLIFLGALWDPYGHVDQLPVAVVNKDKVVEFQGKTLEIGDQLVDNLKESKSLDFHFVSEKEANEGLSDGDYYLKITVPEDFSQNATTLLSDHPKQMVVDYQTTQGRNLTASKMAASAITELKSQVSNQITEMYTATILEQFGNAGSGMEEASEGSQKLKDGTTQLADASALIQTNLETLASSSLEFAEGSQTLSIGLKDYVAGVAQIDNGAGQLSTGIDALSGKLPTLTTGINELNSGGTTLANGVLQYTNGVGSLSAGVAQLNNGLLGLSGQLPMLTTGISDLDTGASSLKNGIQQYTSGVSAVNEGAEQLNGGLTQVVDQTKNLPTQVQQLNDGANQLANSLTGVNLTEENKNQLQRYLTGVQSYVKQVSQVLGASNSSVDTDPIEASYEADLAVNADAVIQALTDSGVNLTEEQQALVLITMQKQNSQTLTAAENLLPNSQAEQDLKTATEQLVRVTDAQTQALTAIVDNVSVLSQKAAPVAQSIAAATEQLNQSLPVLTASLQQLQEGSQTILEGTNELTEKNDTLNNGAAQISNGLTTLNEKTGALVTGVDQLVEGSSQIADGADQLDRNSAGLISGADAIANGLSTVAEKIPTLSNGVTALQSGAQTLANGTSQLSGNSSKLVEGSDQLSDGAQQISSGSGQLAEGEAKVAGSLEEVNAGLATMSDSLADGAAQIREVNTTEDAAAAVSDPVTTHHTDKDKLANNGTSMAPYMMSVALFVGTLTANMMFDAYKPKTQPSSGVAWWASKMSILGLVSILQAIIVFVVLIYVLGMDPISPGKVLGFLILESMSFMSLVTLFNVVLGKVGAFLMLIFMILQLASSGGTYPIILSNGFYQSIYPYLPMTYAIEALRNAISIGGSMTTAVWLFAALLLVSNGLMIIYFGIKKKSYSFDNEEATEK</sequence>
<evidence type="ECO:0000256" key="4">
    <source>
        <dbReference type="ARBA" id="ARBA00023136"/>
    </source>
</evidence>
<feature type="transmembrane region" description="Helical" evidence="6">
    <location>
        <begin position="844"/>
        <end position="864"/>
    </location>
</feature>
<evidence type="ECO:0000256" key="6">
    <source>
        <dbReference type="SAM" id="Phobius"/>
    </source>
</evidence>
<feature type="transmembrane region" description="Helical" evidence="6">
    <location>
        <begin position="744"/>
        <end position="764"/>
    </location>
</feature>
<feature type="region of interest" description="Disordered" evidence="5">
    <location>
        <begin position="646"/>
        <end position="678"/>
    </location>
</feature>
<accession>A0A1I5Y305</accession>
<dbReference type="Gene3D" id="3.40.1710.10">
    <property type="entry name" value="abc type-2 transporter like domain"/>
    <property type="match status" value="1"/>
</dbReference>
<gene>
    <name evidence="8" type="ORF">SAMN04488506_1748</name>
</gene>
<evidence type="ECO:0000313" key="9">
    <source>
        <dbReference type="Proteomes" id="UP000199136"/>
    </source>
</evidence>
<feature type="transmembrane region" description="Helical" evidence="6">
    <location>
        <begin position="817"/>
        <end position="837"/>
    </location>
</feature>
<dbReference type="GO" id="GO:0140359">
    <property type="term" value="F:ABC-type transporter activity"/>
    <property type="evidence" value="ECO:0007669"/>
    <property type="project" value="InterPro"/>
</dbReference>
<evidence type="ECO:0000256" key="2">
    <source>
        <dbReference type="ARBA" id="ARBA00022692"/>
    </source>
</evidence>
<evidence type="ECO:0000256" key="1">
    <source>
        <dbReference type="ARBA" id="ARBA00004141"/>
    </source>
</evidence>
<dbReference type="PANTHER" id="PTHR43077">
    <property type="entry name" value="TRANSPORT PERMEASE YVFS-RELATED"/>
    <property type="match status" value="1"/>
</dbReference>
<dbReference type="NCBIfam" id="TIGR03057">
    <property type="entry name" value="xxxLxxG_by_4"/>
    <property type="match status" value="5"/>
</dbReference>
<feature type="domain" description="ABC-2 type transporter transmembrane" evidence="7">
    <location>
        <begin position="13"/>
        <end position="165"/>
    </location>
</feature>
<evidence type="ECO:0000313" key="8">
    <source>
        <dbReference type="EMBL" id="SFQ38583.1"/>
    </source>
</evidence>
<feature type="transmembrane region" description="Helical" evidence="6">
    <location>
        <begin position="12"/>
        <end position="38"/>
    </location>
</feature>
<organism evidence="8 9">
    <name type="scientific">Desemzia incerta</name>
    <dbReference type="NCBI Taxonomy" id="82801"/>
    <lineage>
        <taxon>Bacteria</taxon>
        <taxon>Bacillati</taxon>
        <taxon>Bacillota</taxon>
        <taxon>Bacilli</taxon>
        <taxon>Lactobacillales</taxon>
        <taxon>Carnobacteriaceae</taxon>
        <taxon>Desemzia</taxon>
    </lineage>
</organism>
<feature type="transmembrane region" description="Helical" evidence="6">
    <location>
        <begin position="785"/>
        <end position="805"/>
    </location>
</feature>
<dbReference type="InterPro" id="IPR017501">
    <property type="entry name" value="Phage_infect_YhgE_C"/>
</dbReference>
<dbReference type="Pfam" id="PF12698">
    <property type="entry name" value="ABC2_membrane_3"/>
    <property type="match status" value="2"/>
</dbReference>
<dbReference type="NCBIfam" id="TIGR03061">
    <property type="entry name" value="pip_yhgE_Nterm"/>
    <property type="match status" value="1"/>
</dbReference>
<keyword evidence="2 6" id="KW-0812">Transmembrane</keyword>
<dbReference type="Gene3D" id="1.10.287.950">
    <property type="entry name" value="Methyl-accepting chemotaxis protein"/>
    <property type="match status" value="2"/>
</dbReference>
<dbReference type="InterPro" id="IPR023908">
    <property type="entry name" value="xxxLxxG_rpt"/>
</dbReference>
<keyword evidence="3 6" id="KW-1133">Transmembrane helix</keyword>
<feature type="domain" description="ABC-2 type transporter transmembrane" evidence="7">
    <location>
        <begin position="703"/>
        <end position="908"/>
    </location>
</feature>
<keyword evidence="4 6" id="KW-0472">Membrane</keyword>
<feature type="transmembrane region" description="Helical" evidence="6">
    <location>
        <begin position="899"/>
        <end position="920"/>
    </location>
</feature>
<dbReference type="NCBIfam" id="TIGR03062">
    <property type="entry name" value="pip_yhgE_Cterm"/>
    <property type="match status" value="1"/>
</dbReference>
<protein>
    <submittedName>
        <fullName evidence="8">Putative membrane protein</fullName>
    </submittedName>
</protein>
<dbReference type="PANTHER" id="PTHR43077:SF5">
    <property type="entry name" value="PHAGE INFECTION PROTEIN"/>
    <property type="match status" value="1"/>
</dbReference>